<dbReference type="EMBL" id="FN647916">
    <property type="protein sequence ID" value="CBJ28982.1"/>
    <property type="molecule type" value="Genomic_DNA"/>
</dbReference>
<keyword evidence="4 5" id="KW-0472">Membrane</keyword>
<dbReference type="EMBL" id="FN649729">
    <property type="protein sequence ID" value="CBJ28982.1"/>
    <property type="molecule type" value="Genomic_DNA"/>
</dbReference>
<dbReference type="OrthoDB" id="194427at2759"/>
<proteinExistence type="predicted"/>
<dbReference type="InParanoid" id="D7FJ72"/>
<evidence type="ECO:0000313" key="7">
    <source>
        <dbReference type="Proteomes" id="UP000002630"/>
    </source>
</evidence>
<evidence type="ECO:0000256" key="3">
    <source>
        <dbReference type="ARBA" id="ARBA00022989"/>
    </source>
</evidence>
<dbReference type="InterPro" id="IPR001129">
    <property type="entry name" value="Membr-assoc_MAPEG"/>
</dbReference>
<keyword evidence="3 5" id="KW-1133">Transmembrane helix</keyword>
<sequence length="271" mass="29621">MAPSDQTGVSLRWSKGSAQLCSPVACCCCCRCRDREPPAPSCSKCAACDVITPHAVTPLSLVNRRPHAPDKAPPRFCPSFFSLGREREATSGAVVSSNLQQTILHPDCMSGFCNLSGPVTMEEPAIRQGVYVTAAYVLVFYACIIGQASAKWKVAASYRARGERFERYYNVKDKAMLAWDRIVGNLLEQAMPFLTLFWLNIGLAALGATSHTGVAIAGWIYVVFRALYPVMWLSGGGGRAGPRSKILFVTPVMYLVIIYLVGNMLWAVRSR</sequence>
<evidence type="ECO:0008006" key="8">
    <source>
        <dbReference type="Google" id="ProtNLM"/>
    </source>
</evidence>
<protein>
    <recommendedName>
        <fullName evidence="8">MAPEG family protein</fullName>
    </recommendedName>
</protein>
<dbReference type="GO" id="GO:0016020">
    <property type="term" value="C:membrane"/>
    <property type="evidence" value="ECO:0007669"/>
    <property type="project" value="UniProtKB-SubCell"/>
</dbReference>
<name>D7FJ72_ECTSI</name>
<accession>D7FJ72</accession>
<dbReference type="AlphaFoldDB" id="D7FJ72"/>
<evidence type="ECO:0000256" key="2">
    <source>
        <dbReference type="ARBA" id="ARBA00022692"/>
    </source>
</evidence>
<dbReference type="Proteomes" id="UP000002630">
    <property type="component" value="Linkage Group LG04"/>
</dbReference>
<dbReference type="Gene3D" id="1.20.120.550">
    <property type="entry name" value="Membrane associated eicosanoid/glutathione metabolism-like domain"/>
    <property type="match status" value="1"/>
</dbReference>
<evidence type="ECO:0000313" key="6">
    <source>
        <dbReference type="EMBL" id="CBJ28982.1"/>
    </source>
</evidence>
<feature type="transmembrane region" description="Helical" evidence="5">
    <location>
        <begin position="246"/>
        <end position="268"/>
    </location>
</feature>
<evidence type="ECO:0000256" key="1">
    <source>
        <dbReference type="ARBA" id="ARBA00004370"/>
    </source>
</evidence>
<comment type="subcellular location">
    <subcellularLocation>
        <location evidence="1">Membrane</location>
    </subcellularLocation>
</comment>
<reference evidence="6 7" key="1">
    <citation type="journal article" date="2010" name="Nature">
        <title>The Ectocarpus genome and the independent evolution of multicellularity in brown algae.</title>
        <authorList>
            <person name="Cock J.M."/>
            <person name="Sterck L."/>
            <person name="Rouze P."/>
            <person name="Scornet D."/>
            <person name="Allen A.E."/>
            <person name="Amoutzias G."/>
            <person name="Anthouard V."/>
            <person name="Artiguenave F."/>
            <person name="Aury J.M."/>
            <person name="Badger J.H."/>
            <person name="Beszteri B."/>
            <person name="Billiau K."/>
            <person name="Bonnet E."/>
            <person name="Bothwell J.H."/>
            <person name="Bowler C."/>
            <person name="Boyen C."/>
            <person name="Brownlee C."/>
            <person name="Carrano C.J."/>
            <person name="Charrier B."/>
            <person name="Cho G.Y."/>
            <person name="Coelho S.M."/>
            <person name="Collen J."/>
            <person name="Corre E."/>
            <person name="Da Silva C."/>
            <person name="Delage L."/>
            <person name="Delaroque N."/>
            <person name="Dittami S.M."/>
            <person name="Doulbeau S."/>
            <person name="Elias M."/>
            <person name="Farnham G."/>
            <person name="Gachon C.M."/>
            <person name="Gschloessl B."/>
            <person name="Heesch S."/>
            <person name="Jabbari K."/>
            <person name="Jubin C."/>
            <person name="Kawai H."/>
            <person name="Kimura K."/>
            <person name="Kloareg B."/>
            <person name="Kupper F.C."/>
            <person name="Lang D."/>
            <person name="Le Bail A."/>
            <person name="Leblanc C."/>
            <person name="Lerouge P."/>
            <person name="Lohr M."/>
            <person name="Lopez P.J."/>
            <person name="Martens C."/>
            <person name="Maumus F."/>
            <person name="Michel G."/>
            <person name="Miranda-Saavedra D."/>
            <person name="Morales J."/>
            <person name="Moreau H."/>
            <person name="Motomura T."/>
            <person name="Nagasato C."/>
            <person name="Napoli C.A."/>
            <person name="Nelson D.R."/>
            <person name="Nyvall-Collen P."/>
            <person name="Peters A.F."/>
            <person name="Pommier C."/>
            <person name="Potin P."/>
            <person name="Poulain J."/>
            <person name="Quesneville H."/>
            <person name="Read B."/>
            <person name="Rensing S.A."/>
            <person name="Ritter A."/>
            <person name="Rousvoal S."/>
            <person name="Samanta M."/>
            <person name="Samson G."/>
            <person name="Schroeder D.C."/>
            <person name="Segurens B."/>
            <person name="Strittmatter M."/>
            <person name="Tonon T."/>
            <person name="Tregear J.W."/>
            <person name="Valentin K."/>
            <person name="von Dassow P."/>
            <person name="Yamagishi T."/>
            <person name="Van de Peer Y."/>
            <person name="Wincker P."/>
        </authorList>
    </citation>
    <scope>NUCLEOTIDE SEQUENCE [LARGE SCALE GENOMIC DNA]</scope>
    <source>
        <strain evidence="7">Ec32 / CCAP1310/4</strain>
    </source>
</reference>
<keyword evidence="2 5" id="KW-0812">Transmembrane</keyword>
<dbReference type="SUPFAM" id="SSF161084">
    <property type="entry name" value="MAPEG domain-like"/>
    <property type="match status" value="1"/>
</dbReference>
<dbReference type="Pfam" id="PF01124">
    <property type="entry name" value="MAPEG"/>
    <property type="match status" value="1"/>
</dbReference>
<evidence type="ECO:0000256" key="4">
    <source>
        <dbReference type="ARBA" id="ARBA00023136"/>
    </source>
</evidence>
<keyword evidence="7" id="KW-1185">Reference proteome</keyword>
<dbReference type="eggNOG" id="ENOG502SGDD">
    <property type="taxonomic scope" value="Eukaryota"/>
</dbReference>
<dbReference type="InterPro" id="IPR023352">
    <property type="entry name" value="MAPEG-like_dom_sf"/>
</dbReference>
<organism evidence="6 7">
    <name type="scientific">Ectocarpus siliculosus</name>
    <name type="common">Brown alga</name>
    <name type="synonym">Conferva siliculosa</name>
    <dbReference type="NCBI Taxonomy" id="2880"/>
    <lineage>
        <taxon>Eukaryota</taxon>
        <taxon>Sar</taxon>
        <taxon>Stramenopiles</taxon>
        <taxon>Ochrophyta</taxon>
        <taxon>PX clade</taxon>
        <taxon>Phaeophyceae</taxon>
        <taxon>Ectocarpales</taxon>
        <taxon>Ectocarpaceae</taxon>
        <taxon>Ectocarpus</taxon>
    </lineage>
</organism>
<gene>
    <name evidence="6" type="ORF">Esi_0127_0069</name>
</gene>
<feature type="transmembrane region" description="Helical" evidence="5">
    <location>
        <begin position="130"/>
        <end position="150"/>
    </location>
</feature>
<evidence type="ECO:0000256" key="5">
    <source>
        <dbReference type="SAM" id="Phobius"/>
    </source>
</evidence>